<feature type="region of interest" description="Disordered" evidence="1">
    <location>
        <begin position="1"/>
        <end position="20"/>
    </location>
</feature>
<organism evidence="3 4">
    <name type="scientific">Sodiomyces alkalinus (strain CBS 110278 / VKM F-3762 / F11)</name>
    <name type="common">Alkaliphilic filamentous fungus</name>
    <dbReference type="NCBI Taxonomy" id="1314773"/>
    <lineage>
        <taxon>Eukaryota</taxon>
        <taxon>Fungi</taxon>
        <taxon>Dikarya</taxon>
        <taxon>Ascomycota</taxon>
        <taxon>Pezizomycotina</taxon>
        <taxon>Sordariomycetes</taxon>
        <taxon>Hypocreomycetidae</taxon>
        <taxon>Glomerellales</taxon>
        <taxon>Plectosphaerellaceae</taxon>
        <taxon>Sodiomyces</taxon>
    </lineage>
</organism>
<dbReference type="AlphaFoldDB" id="A0A3N2Q3M7"/>
<keyword evidence="2" id="KW-0472">Membrane</keyword>
<evidence type="ECO:0000256" key="1">
    <source>
        <dbReference type="SAM" id="MobiDB-lite"/>
    </source>
</evidence>
<feature type="region of interest" description="Disordered" evidence="1">
    <location>
        <begin position="114"/>
        <end position="278"/>
    </location>
</feature>
<reference evidence="3 4" key="1">
    <citation type="journal article" date="2018" name="Mol. Ecol.">
        <title>The obligate alkalophilic soda-lake fungus Sodiomyces alkalinus has shifted to a protein diet.</title>
        <authorList>
            <person name="Grum-Grzhimaylo A.A."/>
            <person name="Falkoski D.L."/>
            <person name="van den Heuvel J."/>
            <person name="Valero-Jimenez C.A."/>
            <person name="Min B."/>
            <person name="Choi I.G."/>
            <person name="Lipzen A."/>
            <person name="Daum C.G."/>
            <person name="Aanen D.K."/>
            <person name="Tsang A."/>
            <person name="Henrissat B."/>
            <person name="Bilanenko E.N."/>
            <person name="de Vries R.P."/>
            <person name="van Kan J.A.L."/>
            <person name="Grigoriev I.V."/>
            <person name="Debets A.J.M."/>
        </authorList>
    </citation>
    <scope>NUCLEOTIDE SEQUENCE [LARGE SCALE GENOMIC DNA]</scope>
    <source>
        <strain evidence="3 4">F11</strain>
    </source>
</reference>
<dbReference type="OrthoDB" id="4775599at2759"/>
<dbReference type="EMBL" id="ML119052">
    <property type="protein sequence ID" value="ROT41374.1"/>
    <property type="molecule type" value="Genomic_DNA"/>
</dbReference>
<gene>
    <name evidence="3" type="ORF">SODALDRAFT_331096</name>
</gene>
<dbReference type="Proteomes" id="UP000272025">
    <property type="component" value="Unassembled WGS sequence"/>
</dbReference>
<keyword evidence="4" id="KW-1185">Reference proteome</keyword>
<keyword evidence="2" id="KW-1133">Transmembrane helix</keyword>
<accession>A0A3N2Q3M7</accession>
<keyword evidence="2" id="KW-0812">Transmembrane</keyword>
<name>A0A3N2Q3M7_SODAK</name>
<protein>
    <submittedName>
        <fullName evidence="3">Uncharacterized protein</fullName>
    </submittedName>
</protein>
<dbReference type="RefSeq" id="XP_028469180.1">
    <property type="nucleotide sequence ID" value="XM_028611371.1"/>
</dbReference>
<dbReference type="GeneID" id="39579849"/>
<sequence>MSSPTPEPQPTSSDPPREEGGLFDGSPIWVVIPLVLLIIATALASCIIFCRRRRRRLGAPTPSNWDYDDQADIHRDYRGPYANPIIRPTSSNPLYGRRTGWTGWASRSAEGLNEFGEAPPAYEPKAEDPAQSLAGGSGPTDHYPGPSGAGPAVVELGQMRGTTPRDGPPATAIHRNRGPASGCGATPGSPPFTPLTRPAPTHQPGAPSSSLSRPGPGAVPAVPPPDYGSATVTPASAAVPAVSADTRHAPQSETTSSPPSSPVGVIHTPPPPGAPRTP</sequence>
<evidence type="ECO:0000313" key="3">
    <source>
        <dbReference type="EMBL" id="ROT41374.1"/>
    </source>
</evidence>
<feature type="compositionally biased region" description="Pro residues" evidence="1">
    <location>
        <begin position="268"/>
        <end position="278"/>
    </location>
</feature>
<feature type="compositionally biased region" description="Low complexity" evidence="1">
    <location>
        <begin position="229"/>
        <end position="244"/>
    </location>
</feature>
<evidence type="ECO:0000313" key="4">
    <source>
        <dbReference type="Proteomes" id="UP000272025"/>
    </source>
</evidence>
<evidence type="ECO:0000256" key="2">
    <source>
        <dbReference type="SAM" id="Phobius"/>
    </source>
</evidence>
<feature type="transmembrane region" description="Helical" evidence="2">
    <location>
        <begin position="28"/>
        <end position="50"/>
    </location>
</feature>
<proteinExistence type="predicted"/>